<name>A0A2P2PWY3_RHIMU</name>
<dbReference type="EMBL" id="GGEC01078774">
    <property type="protein sequence ID" value="MBX59258.1"/>
    <property type="molecule type" value="Transcribed_RNA"/>
</dbReference>
<dbReference type="AlphaFoldDB" id="A0A2P2PWY3"/>
<keyword evidence="1" id="KW-0472">Membrane</keyword>
<feature type="transmembrane region" description="Helical" evidence="1">
    <location>
        <begin position="21"/>
        <end position="46"/>
    </location>
</feature>
<accession>A0A2P2PWY3</accession>
<protein>
    <submittedName>
        <fullName evidence="2">Uncharacterized protein</fullName>
    </submittedName>
</protein>
<evidence type="ECO:0000313" key="2">
    <source>
        <dbReference type="EMBL" id="MBX59258.1"/>
    </source>
</evidence>
<reference evidence="2" key="1">
    <citation type="submission" date="2018-02" db="EMBL/GenBank/DDBJ databases">
        <title>Rhizophora mucronata_Transcriptome.</title>
        <authorList>
            <person name="Meera S.P."/>
            <person name="Sreeshan A."/>
            <person name="Augustine A."/>
        </authorList>
    </citation>
    <scope>NUCLEOTIDE SEQUENCE</scope>
    <source>
        <tissue evidence="2">Leaf</tissue>
    </source>
</reference>
<keyword evidence="1" id="KW-1133">Transmembrane helix</keyword>
<proteinExistence type="predicted"/>
<keyword evidence="1" id="KW-0812">Transmembrane</keyword>
<evidence type="ECO:0000256" key="1">
    <source>
        <dbReference type="SAM" id="Phobius"/>
    </source>
</evidence>
<sequence>MTLTILHGNVKIRSQKQYFRLLARVVFFAVQIFFFPGSLILLSAFLRLLACD</sequence>
<organism evidence="2">
    <name type="scientific">Rhizophora mucronata</name>
    <name type="common">Asiatic mangrove</name>
    <dbReference type="NCBI Taxonomy" id="61149"/>
    <lineage>
        <taxon>Eukaryota</taxon>
        <taxon>Viridiplantae</taxon>
        <taxon>Streptophyta</taxon>
        <taxon>Embryophyta</taxon>
        <taxon>Tracheophyta</taxon>
        <taxon>Spermatophyta</taxon>
        <taxon>Magnoliopsida</taxon>
        <taxon>eudicotyledons</taxon>
        <taxon>Gunneridae</taxon>
        <taxon>Pentapetalae</taxon>
        <taxon>rosids</taxon>
        <taxon>fabids</taxon>
        <taxon>Malpighiales</taxon>
        <taxon>Rhizophoraceae</taxon>
        <taxon>Rhizophora</taxon>
    </lineage>
</organism>